<feature type="binding site" evidence="9 10">
    <location>
        <position position="182"/>
    </location>
    <ligand>
        <name>Zn(2+)</name>
        <dbReference type="ChEBI" id="CHEBI:29105"/>
    </ligand>
</feature>
<protein>
    <recommendedName>
        <fullName evidence="6">NAD-dependent protein deacetylase</fullName>
        <ecNumber evidence="6">2.3.1.286</ecNumber>
    </recommendedName>
</protein>
<feature type="domain" description="Deacetylase sirtuin-type" evidence="11">
    <location>
        <begin position="15"/>
        <end position="289"/>
    </location>
</feature>
<dbReference type="PANTHER" id="PTHR11085">
    <property type="entry name" value="NAD-DEPENDENT PROTEIN DEACYLASE SIRTUIN-5, MITOCHONDRIAL-RELATED"/>
    <property type="match status" value="1"/>
</dbReference>
<dbReference type="InterPro" id="IPR026590">
    <property type="entry name" value="Ssirtuin_cat_dom"/>
</dbReference>
<dbReference type="GO" id="GO:0046970">
    <property type="term" value="F:histone H4K16 deacetylase activity, NAD-dependent"/>
    <property type="evidence" value="ECO:0007669"/>
    <property type="project" value="EnsemblFungi"/>
</dbReference>
<feature type="binding site" evidence="8">
    <location>
        <begin position="219"/>
        <end position="220"/>
    </location>
    <ligand>
        <name>NAD(+)</name>
        <dbReference type="ChEBI" id="CHEBI:57540"/>
    </ligand>
</feature>
<evidence type="ECO:0000256" key="9">
    <source>
        <dbReference type="PIRSR" id="PIRSR037938-3"/>
    </source>
</evidence>
<feature type="binding site" evidence="8">
    <location>
        <begin position="43"/>
        <end position="47"/>
    </location>
    <ligand>
        <name>NAD(+)</name>
        <dbReference type="ChEBI" id="CHEBI:57540"/>
    </ligand>
</feature>
<dbReference type="GO" id="GO:0031508">
    <property type="term" value="P:pericentric heterochromatin formation"/>
    <property type="evidence" value="ECO:0007669"/>
    <property type="project" value="EnsemblFungi"/>
</dbReference>
<feature type="binding site" evidence="8">
    <location>
        <begin position="243"/>
        <end position="245"/>
    </location>
    <ligand>
        <name>NAD(+)</name>
        <dbReference type="ChEBI" id="CHEBI:57540"/>
    </ligand>
</feature>
<feature type="binding site" evidence="8">
    <location>
        <begin position="125"/>
        <end position="128"/>
    </location>
    <ligand>
        <name>NAD(+)</name>
        <dbReference type="ChEBI" id="CHEBI:57540"/>
    </ligand>
</feature>
<dbReference type="EMBL" id="MCGT01000004">
    <property type="protein sequence ID" value="ORX60309.1"/>
    <property type="molecule type" value="Genomic_DNA"/>
</dbReference>
<comment type="cofactor">
    <cofactor evidence="9">
        <name>Zn(2+)</name>
        <dbReference type="ChEBI" id="CHEBI:29105"/>
    </cofactor>
    <text evidence="9">Binds 1 zinc ion per subunit.</text>
</comment>
<evidence type="ECO:0000313" key="13">
    <source>
        <dbReference type="Proteomes" id="UP000242146"/>
    </source>
</evidence>
<feature type="binding site" evidence="9 10">
    <location>
        <position position="156"/>
    </location>
    <ligand>
        <name>Zn(2+)</name>
        <dbReference type="ChEBI" id="CHEBI:29105"/>
    </ligand>
</feature>
<proteinExistence type="inferred from homology"/>
<evidence type="ECO:0000256" key="6">
    <source>
        <dbReference type="PIRNR" id="PIRNR037938"/>
    </source>
</evidence>
<evidence type="ECO:0000256" key="1">
    <source>
        <dbReference type="ARBA" id="ARBA00006924"/>
    </source>
</evidence>
<dbReference type="OrthoDB" id="420264at2759"/>
<organism evidence="12 13">
    <name type="scientific">Hesseltinella vesiculosa</name>
    <dbReference type="NCBI Taxonomy" id="101127"/>
    <lineage>
        <taxon>Eukaryota</taxon>
        <taxon>Fungi</taxon>
        <taxon>Fungi incertae sedis</taxon>
        <taxon>Mucoromycota</taxon>
        <taxon>Mucoromycotina</taxon>
        <taxon>Mucoromycetes</taxon>
        <taxon>Mucorales</taxon>
        <taxon>Cunninghamellaceae</taxon>
        <taxon>Hesseltinella</taxon>
    </lineage>
</organism>
<dbReference type="GO" id="GO:0000183">
    <property type="term" value="P:rDNA heterochromatin formation"/>
    <property type="evidence" value="ECO:0007669"/>
    <property type="project" value="EnsemblFungi"/>
</dbReference>
<keyword evidence="2 6" id="KW-0808">Transferase</keyword>
<dbReference type="GO" id="GO:0031934">
    <property type="term" value="C:mating-type region heterochromatin"/>
    <property type="evidence" value="ECO:0007669"/>
    <property type="project" value="EnsemblFungi"/>
</dbReference>
<feature type="active site" description="Proton acceptor" evidence="7 10">
    <location>
        <position position="145"/>
    </location>
</feature>
<dbReference type="InterPro" id="IPR029035">
    <property type="entry name" value="DHS-like_NAD/FAD-binding_dom"/>
</dbReference>
<evidence type="ECO:0000313" key="12">
    <source>
        <dbReference type="EMBL" id="ORX60309.1"/>
    </source>
</evidence>
<comment type="catalytic activity">
    <reaction evidence="6">
        <text>N(6)-acetyl-L-lysyl-[protein] + NAD(+) + H2O = 2''-O-acetyl-ADP-D-ribose + nicotinamide + L-lysyl-[protein]</text>
        <dbReference type="Rhea" id="RHEA:43636"/>
        <dbReference type="Rhea" id="RHEA-COMP:9752"/>
        <dbReference type="Rhea" id="RHEA-COMP:10731"/>
        <dbReference type="ChEBI" id="CHEBI:15377"/>
        <dbReference type="ChEBI" id="CHEBI:17154"/>
        <dbReference type="ChEBI" id="CHEBI:29969"/>
        <dbReference type="ChEBI" id="CHEBI:57540"/>
        <dbReference type="ChEBI" id="CHEBI:61930"/>
        <dbReference type="ChEBI" id="CHEBI:83767"/>
        <dbReference type="EC" id="2.3.1.286"/>
    </reaction>
</comment>
<dbReference type="InterPro" id="IPR017328">
    <property type="entry name" value="Sirtuin_class_I"/>
</dbReference>
<dbReference type="PANTHER" id="PTHR11085:SF6">
    <property type="entry name" value="NAD-DEPENDENT PROTEIN DEACETYLASE SIRTUIN-2"/>
    <property type="match status" value="1"/>
</dbReference>
<comment type="caution">
    <text evidence="12">The sequence shown here is derived from an EMBL/GenBank/DDBJ whole genome shotgun (WGS) entry which is preliminary data.</text>
</comment>
<keyword evidence="3 6" id="KW-0479">Metal-binding</keyword>
<dbReference type="GO" id="GO:0005721">
    <property type="term" value="C:pericentric heterochromatin"/>
    <property type="evidence" value="ECO:0007669"/>
    <property type="project" value="EnsemblFungi"/>
</dbReference>
<dbReference type="GO" id="GO:0005737">
    <property type="term" value="C:cytoplasm"/>
    <property type="evidence" value="ECO:0007669"/>
    <property type="project" value="EnsemblFungi"/>
</dbReference>
<dbReference type="GO" id="GO:0008270">
    <property type="term" value="F:zinc ion binding"/>
    <property type="evidence" value="ECO:0007669"/>
    <property type="project" value="UniProtKB-UniRule"/>
</dbReference>
<dbReference type="GO" id="GO:0045950">
    <property type="term" value="P:negative regulation of mitotic recombination"/>
    <property type="evidence" value="ECO:0007669"/>
    <property type="project" value="EnsemblFungi"/>
</dbReference>
<evidence type="ECO:0000259" key="11">
    <source>
        <dbReference type="PROSITE" id="PS50305"/>
    </source>
</evidence>
<evidence type="ECO:0000256" key="8">
    <source>
        <dbReference type="PIRSR" id="PIRSR037938-2"/>
    </source>
</evidence>
<dbReference type="Pfam" id="PF02146">
    <property type="entry name" value="SIR2"/>
    <property type="match status" value="1"/>
</dbReference>
<name>A0A1X2GSB6_9FUNG</name>
<feature type="binding site" evidence="8">
    <location>
        <begin position="53"/>
        <end position="55"/>
    </location>
    <ligand>
        <name>NAD(+)</name>
        <dbReference type="ChEBI" id="CHEBI:57540"/>
    </ligand>
</feature>
<dbReference type="Gene3D" id="3.40.50.1220">
    <property type="entry name" value="TPP-binding domain"/>
    <property type="match status" value="1"/>
</dbReference>
<dbReference type="SUPFAM" id="SSF52467">
    <property type="entry name" value="DHS-like NAD/FAD-binding domain"/>
    <property type="match status" value="1"/>
</dbReference>
<dbReference type="PIRSF" id="PIRSF037938">
    <property type="entry name" value="SIR2_euk"/>
    <property type="match status" value="1"/>
</dbReference>
<evidence type="ECO:0000256" key="4">
    <source>
        <dbReference type="ARBA" id="ARBA00022833"/>
    </source>
</evidence>
<dbReference type="AlphaFoldDB" id="A0A1X2GSB6"/>
<evidence type="ECO:0000256" key="10">
    <source>
        <dbReference type="PROSITE-ProRule" id="PRU00236"/>
    </source>
</evidence>
<gene>
    <name evidence="12" type="ORF">DM01DRAFT_1332467</name>
</gene>
<reference evidence="12 13" key="1">
    <citation type="submission" date="2016-07" db="EMBL/GenBank/DDBJ databases">
        <title>Pervasive Adenine N6-methylation of Active Genes in Fungi.</title>
        <authorList>
            <consortium name="DOE Joint Genome Institute"/>
            <person name="Mondo S.J."/>
            <person name="Dannebaum R.O."/>
            <person name="Kuo R.C."/>
            <person name="Labutti K."/>
            <person name="Haridas S."/>
            <person name="Kuo A."/>
            <person name="Salamov A."/>
            <person name="Ahrendt S.R."/>
            <person name="Lipzen A."/>
            <person name="Sullivan W."/>
            <person name="Andreopoulos W.B."/>
            <person name="Clum A."/>
            <person name="Lindquist E."/>
            <person name="Daum C."/>
            <person name="Ramamoorthy G.K."/>
            <person name="Gryganskyi A."/>
            <person name="Culley D."/>
            <person name="Magnuson J.K."/>
            <person name="James T.Y."/>
            <person name="O'Malley M.A."/>
            <person name="Stajich J.E."/>
            <person name="Spatafora J.W."/>
            <person name="Visel A."/>
            <person name="Grigoriev I.V."/>
        </authorList>
    </citation>
    <scope>NUCLEOTIDE SEQUENCE [LARGE SCALE GENOMIC DNA]</scope>
    <source>
        <strain evidence="12 13">NRRL 3301</strain>
    </source>
</reference>
<feature type="binding site" evidence="9 10">
    <location>
        <position position="153"/>
    </location>
    <ligand>
        <name>Zn(2+)</name>
        <dbReference type="ChEBI" id="CHEBI:29105"/>
    </ligand>
</feature>
<keyword evidence="4 6" id="KW-0862">Zinc</keyword>
<dbReference type="CDD" id="cd01408">
    <property type="entry name" value="SIRT1"/>
    <property type="match status" value="1"/>
</dbReference>
<dbReference type="GO" id="GO:0033553">
    <property type="term" value="C:rDNA heterochromatin"/>
    <property type="evidence" value="ECO:0007669"/>
    <property type="project" value="EnsemblFungi"/>
</dbReference>
<dbReference type="Proteomes" id="UP000242146">
    <property type="component" value="Unassembled WGS sequence"/>
</dbReference>
<evidence type="ECO:0000256" key="3">
    <source>
        <dbReference type="ARBA" id="ARBA00022723"/>
    </source>
</evidence>
<dbReference type="Gene3D" id="3.30.1600.10">
    <property type="entry name" value="SIR2/SIRT2 'Small Domain"/>
    <property type="match status" value="1"/>
</dbReference>
<dbReference type="InterPro" id="IPR026591">
    <property type="entry name" value="Sirtuin_cat_small_dom_sf"/>
</dbReference>
<dbReference type="STRING" id="101127.A0A1X2GSB6"/>
<evidence type="ECO:0000256" key="7">
    <source>
        <dbReference type="PIRSR" id="PIRSR037938-1"/>
    </source>
</evidence>
<dbReference type="InterPro" id="IPR003000">
    <property type="entry name" value="Sirtuin"/>
</dbReference>
<dbReference type="InterPro" id="IPR050134">
    <property type="entry name" value="NAD-dep_sirtuin_deacylases"/>
</dbReference>
<dbReference type="EC" id="2.3.1.286" evidence="6"/>
<comment type="similarity">
    <text evidence="1 6">Belongs to the sirtuin family. Class I subfamily.</text>
</comment>
<accession>A0A1X2GSB6</accession>
<sequence>MAGSRSKTKAKKEAAVLEDATIEAIADYIIKGNVKNIIVMTGAGISTAAGIPDFRSKDTGLYDNLQRFELPYAEAIFDIDYFEERPEPFYALAKELYPGKYLPTKTHYFIRLLHDKKLLLRNFTQNIDTLERLSGLDSDKIVEAHGSFATASCVECDQPADMDNVKKAIIAGEIPRCEAGHCKSLVKPDITFFGQSLPKRFFKKLADFDEADLLIVIGTSLQVQPFASLIDNVPDYVPRLLINKDKAGEHHSPHHGFDFKWKYGRKRDAFFSGDCDQGCERLAELLGWKVTTVSWMRRRMTHSFCSAPGRT</sequence>
<evidence type="ECO:0000256" key="5">
    <source>
        <dbReference type="ARBA" id="ARBA00023027"/>
    </source>
</evidence>
<evidence type="ECO:0000256" key="2">
    <source>
        <dbReference type="ARBA" id="ARBA00022679"/>
    </source>
</evidence>
<dbReference type="PROSITE" id="PS50305">
    <property type="entry name" value="SIRTUIN"/>
    <property type="match status" value="1"/>
</dbReference>
<dbReference type="GO" id="GO:0070403">
    <property type="term" value="F:NAD+ binding"/>
    <property type="evidence" value="ECO:0007669"/>
    <property type="project" value="UniProtKB-UniRule"/>
</dbReference>
<dbReference type="GO" id="GO:0099115">
    <property type="term" value="C:chromosome, subtelomeric region"/>
    <property type="evidence" value="ECO:0007669"/>
    <property type="project" value="EnsemblFungi"/>
</dbReference>
<feature type="binding site" evidence="8">
    <location>
        <position position="275"/>
    </location>
    <ligand>
        <name>NAD(+)</name>
        <dbReference type="ChEBI" id="CHEBI:57540"/>
    </ligand>
</feature>
<feature type="binding site" evidence="9 10">
    <location>
        <position position="177"/>
    </location>
    <ligand>
        <name>Zn(2+)</name>
        <dbReference type="ChEBI" id="CHEBI:29105"/>
    </ligand>
</feature>
<keyword evidence="5 6" id="KW-0520">NAD</keyword>
<keyword evidence="13" id="KW-1185">Reference proteome</keyword>
<dbReference type="GO" id="GO:0005634">
    <property type="term" value="C:nucleus"/>
    <property type="evidence" value="ECO:0007669"/>
    <property type="project" value="EnsemblFungi"/>
</dbReference>